<keyword evidence="6" id="KW-0520">NAD</keyword>
<dbReference type="AlphaFoldDB" id="X1KZ27"/>
<feature type="domain" description="FAD/NAD(P)-binding" evidence="9">
    <location>
        <begin position="5"/>
        <end position="137"/>
    </location>
</feature>
<dbReference type="InterPro" id="IPR036188">
    <property type="entry name" value="FAD/NAD-bd_sf"/>
</dbReference>
<dbReference type="EMBL" id="BARV01006397">
    <property type="protein sequence ID" value="GAI12337.1"/>
    <property type="molecule type" value="Genomic_DNA"/>
</dbReference>
<dbReference type="PRINTS" id="PR00411">
    <property type="entry name" value="PNDRDTASEI"/>
</dbReference>
<evidence type="ECO:0000256" key="1">
    <source>
        <dbReference type="ARBA" id="ARBA00001974"/>
    </source>
</evidence>
<protein>
    <recommendedName>
        <fullName evidence="9">FAD/NAD(P)-binding domain-containing protein</fullName>
    </recommendedName>
</protein>
<keyword evidence="5" id="KW-0560">Oxidoreductase</keyword>
<sequence>MNEQNVVIIGGGPAGYVAAIRAAQLGARVALVEKDRLGGTCLNRGCIPTKALVRSVEVLLEAKRANEFGIEIGNVKTNFQKIMARKNNIVSQLVSGVEHLMKSNKISVYIGTGHILSPHLVKVDDEEIATRKIIIATSPS</sequence>
<evidence type="ECO:0000313" key="10">
    <source>
        <dbReference type="EMBL" id="GAI12337.1"/>
    </source>
</evidence>
<dbReference type="GO" id="GO:0004148">
    <property type="term" value="F:dihydrolipoyl dehydrogenase (NADH) activity"/>
    <property type="evidence" value="ECO:0007669"/>
    <property type="project" value="TreeGrafter"/>
</dbReference>
<dbReference type="SUPFAM" id="SSF51905">
    <property type="entry name" value="FAD/NAD(P)-binding domain"/>
    <property type="match status" value="1"/>
</dbReference>
<evidence type="ECO:0000256" key="3">
    <source>
        <dbReference type="ARBA" id="ARBA00022630"/>
    </source>
</evidence>
<dbReference type="PRINTS" id="PR00368">
    <property type="entry name" value="FADPNR"/>
</dbReference>
<keyword evidence="4" id="KW-0274">FAD</keyword>
<dbReference type="PROSITE" id="PS00076">
    <property type="entry name" value="PYRIDINE_REDOX_1"/>
    <property type="match status" value="1"/>
</dbReference>
<evidence type="ECO:0000256" key="6">
    <source>
        <dbReference type="ARBA" id="ARBA00023027"/>
    </source>
</evidence>
<comment type="similarity">
    <text evidence="2">Belongs to the class-I pyridine nucleotide-disulfide oxidoreductase family.</text>
</comment>
<evidence type="ECO:0000256" key="5">
    <source>
        <dbReference type="ARBA" id="ARBA00023002"/>
    </source>
</evidence>
<comment type="caution">
    <text evidence="10">The sequence shown here is derived from an EMBL/GenBank/DDBJ whole genome shotgun (WGS) entry which is preliminary data.</text>
</comment>
<dbReference type="InterPro" id="IPR012999">
    <property type="entry name" value="Pyr_OxRdtase_I_AS"/>
</dbReference>
<evidence type="ECO:0000256" key="4">
    <source>
        <dbReference type="ARBA" id="ARBA00022827"/>
    </source>
</evidence>
<keyword evidence="3" id="KW-0285">Flavoprotein</keyword>
<dbReference type="PANTHER" id="PTHR22912">
    <property type="entry name" value="DISULFIDE OXIDOREDUCTASE"/>
    <property type="match status" value="1"/>
</dbReference>
<organism evidence="10">
    <name type="scientific">marine sediment metagenome</name>
    <dbReference type="NCBI Taxonomy" id="412755"/>
    <lineage>
        <taxon>unclassified sequences</taxon>
        <taxon>metagenomes</taxon>
        <taxon>ecological metagenomes</taxon>
    </lineage>
</organism>
<accession>X1KZ27</accession>
<name>X1KZ27_9ZZZZ</name>
<dbReference type="InterPro" id="IPR023753">
    <property type="entry name" value="FAD/NAD-binding_dom"/>
</dbReference>
<evidence type="ECO:0000259" key="9">
    <source>
        <dbReference type="Pfam" id="PF07992"/>
    </source>
</evidence>
<dbReference type="Gene3D" id="3.50.50.60">
    <property type="entry name" value="FAD/NAD(P)-binding domain"/>
    <property type="match status" value="1"/>
</dbReference>
<dbReference type="Pfam" id="PF07992">
    <property type="entry name" value="Pyr_redox_2"/>
    <property type="match status" value="1"/>
</dbReference>
<evidence type="ECO:0000256" key="8">
    <source>
        <dbReference type="ARBA" id="ARBA00023284"/>
    </source>
</evidence>
<keyword evidence="7" id="KW-1015">Disulfide bond</keyword>
<evidence type="ECO:0000256" key="2">
    <source>
        <dbReference type="ARBA" id="ARBA00007532"/>
    </source>
</evidence>
<comment type="cofactor">
    <cofactor evidence="1">
        <name>FAD</name>
        <dbReference type="ChEBI" id="CHEBI:57692"/>
    </cofactor>
</comment>
<keyword evidence="8" id="KW-0676">Redox-active center</keyword>
<dbReference type="GO" id="GO:0050660">
    <property type="term" value="F:flavin adenine dinucleotide binding"/>
    <property type="evidence" value="ECO:0007669"/>
    <property type="project" value="TreeGrafter"/>
</dbReference>
<dbReference type="PANTHER" id="PTHR22912:SF217">
    <property type="entry name" value="DIHYDROLIPOYL DEHYDROGENASE"/>
    <property type="match status" value="1"/>
</dbReference>
<dbReference type="InterPro" id="IPR050151">
    <property type="entry name" value="Class-I_Pyr_Nuc-Dis_Oxidored"/>
</dbReference>
<gene>
    <name evidence="10" type="ORF">S06H3_13112</name>
</gene>
<dbReference type="GO" id="GO:0006103">
    <property type="term" value="P:2-oxoglutarate metabolic process"/>
    <property type="evidence" value="ECO:0007669"/>
    <property type="project" value="TreeGrafter"/>
</dbReference>
<evidence type="ECO:0000256" key="7">
    <source>
        <dbReference type="ARBA" id="ARBA00023157"/>
    </source>
</evidence>
<reference evidence="10" key="1">
    <citation type="journal article" date="2014" name="Front. Microbiol.">
        <title>High frequency of phylogenetically diverse reductive dehalogenase-homologous genes in deep subseafloor sedimentary metagenomes.</title>
        <authorList>
            <person name="Kawai M."/>
            <person name="Futagami T."/>
            <person name="Toyoda A."/>
            <person name="Takaki Y."/>
            <person name="Nishi S."/>
            <person name="Hori S."/>
            <person name="Arai W."/>
            <person name="Tsubouchi T."/>
            <person name="Morono Y."/>
            <person name="Uchiyama I."/>
            <person name="Ito T."/>
            <person name="Fujiyama A."/>
            <person name="Inagaki F."/>
            <person name="Takami H."/>
        </authorList>
    </citation>
    <scope>NUCLEOTIDE SEQUENCE</scope>
    <source>
        <strain evidence="10">Expedition CK06-06</strain>
    </source>
</reference>
<proteinExistence type="inferred from homology"/>